<keyword evidence="5 6" id="KW-0472">Membrane</keyword>
<dbReference type="EMBL" id="BMLG01000014">
    <property type="protein sequence ID" value="GGM36655.1"/>
    <property type="molecule type" value="Genomic_DNA"/>
</dbReference>
<dbReference type="AlphaFoldDB" id="A0A917WWV7"/>
<dbReference type="PIRSF" id="PIRSF038958">
    <property type="entry name" value="PG_synth_SpoVB"/>
    <property type="match status" value="1"/>
</dbReference>
<organism evidence="7 8">
    <name type="scientific">Paraliobacillus quinghaiensis</name>
    <dbReference type="NCBI Taxonomy" id="470815"/>
    <lineage>
        <taxon>Bacteria</taxon>
        <taxon>Bacillati</taxon>
        <taxon>Bacillota</taxon>
        <taxon>Bacilli</taxon>
        <taxon>Bacillales</taxon>
        <taxon>Bacillaceae</taxon>
        <taxon>Paraliobacillus</taxon>
    </lineage>
</organism>
<keyword evidence="8" id="KW-1185">Reference proteome</keyword>
<dbReference type="GO" id="GO:0005886">
    <property type="term" value="C:plasma membrane"/>
    <property type="evidence" value="ECO:0007669"/>
    <property type="project" value="UniProtKB-SubCell"/>
</dbReference>
<proteinExistence type="predicted"/>
<feature type="transmembrane region" description="Helical" evidence="6">
    <location>
        <begin position="385"/>
        <end position="403"/>
    </location>
</feature>
<protein>
    <submittedName>
        <fullName evidence="7">Sugar transporter</fullName>
    </submittedName>
</protein>
<comment type="caution">
    <text evidence="7">The sequence shown here is derived from an EMBL/GenBank/DDBJ whole genome shotgun (WGS) entry which is preliminary data.</text>
</comment>
<accession>A0A917WWV7</accession>
<dbReference type="InterPro" id="IPR050833">
    <property type="entry name" value="Poly_Biosynth_Transport"/>
</dbReference>
<feature type="transmembrane region" description="Helical" evidence="6">
    <location>
        <begin position="452"/>
        <end position="470"/>
    </location>
</feature>
<dbReference type="RefSeq" id="WP_117156755.1">
    <property type="nucleotide sequence ID" value="NZ_BMLG01000014.1"/>
</dbReference>
<evidence type="ECO:0000313" key="7">
    <source>
        <dbReference type="EMBL" id="GGM36655.1"/>
    </source>
</evidence>
<keyword evidence="7" id="KW-0762">Sugar transport</keyword>
<keyword evidence="2" id="KW-1003">Cell membrane</keyword>
<feature type="transmembrane region" description="Helical" evidence="6">
    <location>
        <begin position="327"/>
        <end position="346"/>
    </location>
</feature>
<dbReference type="Proteomes" id="UP000618460">
    <property type="component" value="Unassembled WGS sequence"/>
</dbReference>
<keyword evidence="4 6" id="KW-1133">Transmembrane helix</keyword>
<feature type="transmembrane region" description="Helical" evidence="6">
    <location>
        <begin position="163"/>
        <end position="179"/>
    </location>
</feature>
<feature type="transmembrane region" description="Helical" evidence="6">
    <location>
        <begin position="409"/>
        <end position="432"/>
    </location>
</feature>
<keyword evidence="3 6" id="KW-0812">Transmembrane</keyword>
<feature type="transmembrane region" description="Helical" evidence="6">
    <location>
        <begin position="358"/>
        <end position="380"/>
    </location>
</feature>
<evidence type="ECO:0000313" key="8">
    <source>
        <dbReference type="Proteomes" id="UP000618460"/>
    </source>
</evidence>
<dbReference type="Pfam" id="PF01943">
    <property type="entry name" value="Polysacc_synt"/>
    <property type="match status" value="1"/>
</dbReference>
<evidence type="ECO:0000256" key="2">
    <source>
        <dbReference type="ARBA" id="ARBA00022475"/>
    </source>
</evidence>
<dbReference type="InterPro" id="IPR024923">
    <property type="entry name" value="PG_synth_SpoVB"/>
</dbReference>
<feature type="transmembrane region" description="Helical" evidence="6">
    <location>
        <begin position="286"/>
        <end position="306"/>
    </location>
</feature>
<dbReference type="PANTHER" id="PTHR30250:SF29">
    <property type="entry name" value="POLYSACCHARIDE BIOSYNTHESIS PROTEIN C-TERMINAL DOMAIN-CONTAINING PROTEIN"/>
    <property type="match status" value="1"/>
</dbReference>
<evidence type="ECO:0000256" key="3">
    <source>
        <dbReference type="ARBA" id="ARBA00022692"/>
    </source>
</evidence>
<dbReference type="InterPro" id="IPR002797">
    <property type="entry name" value="Polysacc_synth"/>
</dbReference>
<evidence type="ECO:0000256" key="5">
    <source>
        <dbReference type="ARBA" id="ARBA00023136"/>
    </source>
</evidence>
<name>A0A917WWV7_9BACI</name>
<feature type="transmembrane region" description="Helical" evidence="6">
    <location>
        <begin position="231"/>
        <end position="254"/>
    </location>
</feature>
<feature type="transmembrane region" description="Helical" evidence="6">
    <location>
        <begin position="122"/>
        <end position="142"/>
    </location>
</feature>
<feature type="transmembrane region" description="Helical" evidence="6">
    <location>
        <begin position="482"/>
        <end position="502"/>
    </location>
</feature>
<feature type="transmembrane region" description="Helical" evidence="6">
    <location>
        <begin position="185"/>
        <end position="211"/>
    </location>
</feature>
<feature type="transmembrane region" description="Helical" evidence="6">
    <location>
        <begin position="12"/>
        <end position="32"/>
    </location>
</feature>
<dbReference type="PANTHER" id="PTHR30250">
    <property type="entry name" value="PST FAMILY PREDICTED COLANIC ACID TRANSPORTER"/>
    <property type="match status" value="1"/>
</dbReference>
<reference evidence="7" key="2">
    <citation type="submission" date="2020-09" db="EMBL/GenBank/DDBJ databases">
        <authorList>
            <person name="Sun Q."/>
            <person name="Zhou Y."/>
        </authorList>
    </citation>
    <scope>NUCLEOTIDE SEQUENCE</scope>
    <source>
        <strain evidence="7">CGMCC 1.6333</strain>
    </source>
</reference>
<dbReference type="CDD" id="cd13124">
    <property type="entry name" value="MATE_SpoVB_like"/>
    <property type="match status" value="1"/>
</dbReference>
<evidence type="ECO:0000256" key="1">
    <source>
        <dbReference type="ARBA" id="ARBA00004651"/>
    </source>
</evidence>
<reference evidence="7" key="1">
    <citation type="journal article" date="2014" name="Int. J. Syst. Evol. Microbiol.">
        <title>Complete genome sequence of Corynebacterium casei LMG S-19264T (=DSM 44701T), isolated from a smear-ripened cheese.</title>
        <authorList>
            <consortium name="US DOE Joint Genome Institute (JGI-PGF)"/>
            <person name="Walter F."/>
            <person name="Albersmeier A."/>
            <person name="Kalinowski J."/>
            <person name="Ruckert C."/>
        </authorList>
    </citation>
    <scope>NUCLEOTIDE SEQUENCE</scope>
    <source>
        <strain evidence="7">CGMCC 1.6333</strain>
    </source>
</reference>
<feature type="transmembrane region" description="Helical" evidence="6">
    <location>
        <begin position="86"/>
        <end position="110"/>
    </location>
</feature>
<evidence type="ECO:0000256" key="4">
    <source>
        <dbReference type="ARBA" id="ARBA00022989"/>
    </source>
</evidence>
<gene>
    <name evidence="7" type="ORF">GCM10011351_23470</name>
</gene>
<evidence type="ECO:0000256" key="6">
    <source>
        <dbReference type="SAM" id="Phobius"/>
    </source>
</evidence>
<sequence length="536" mass="59400">MDQNTNRQFFKGALLITMAGIISKVLSAGYRIPLQNITGDLGFYIYQQIYPILGIATMLALYGFPTAISKIVAEKNEGKNGLLPRSIYYSIFSLIFIFSVSFTVGIYFAAPIIAKIMGDVALIQPLRVSGLTFLVIPFVASLRGIFQGHNNMVPTATSQIMEQLVRVTLIITTAIVVVTKQQSIYMIGTGAAIASFVGAIGAFLILILFWLKHRKQLEKVEKHSVDWGYMVRIIFVYGMVITINHMLLLLFQFADAFTLVSNLIKSGISLTEAQAWKGIFDRGQPLVQLGIVVGSAQALALLPSITKQRLIKDPNQFFSYIQSAWKFSLYLSVGAAAGLIALFPQANILLFKDAVGTFSLQILSVTIIFASLSITTATILQGLGFAYRTALIIVFGVVMKGLLNLWLVPIYGITGSACATVVGAASVFFLNLHQLKKEIPNHKIINVPWLQFFQAISGMLIFIIGMNYFGMSLLQVTSRIDYLGYVLFNIIIGFCIYFFLLIRLKAFTIREIQLLPFSNIFLKIVKGVRDEYDSKN</sequence>
<comment type="subcellular location">
    <subcellularLocation>
        <location evidence="1">Cell membrane</location>
        <topology evidence="1">Multi-pass membrane protein</topology>
    </subcellularLocation>
</comment>
<keyword evidence="7" id="KW-0813">Transport</keyword>
<feature type="transmembrane region" description="Helical" evidence="6">
    <location>
        <begin position="44"/>
        <end position="65"/>
    </location>
</feature>
<dbReference type="OrthoDB" id="9775950at2"/>